<feature type="region of interest" description="Disordered" evidence="1">
    <location>
        <begin position="1"/>
        <end position="81"/>
    </location>
</feature>
<evidence type="ECO:0000313" key="3">
    <source>
        <dbReference type="EMBL" id="WVZ78515.1"/>
    </source>
</evidence>
<accession>A0AAQ3TVW4</accession>
<feature type="region of interest" description="Disordered" evidence="1">
    <location>
        <begin position="95"/>
        <end position="116"/>
    </location>
</feature>
<dbReference type="PANTHER" id="PTHR18063">
    <property type="entry name" value="NF-E2 INDUCIBLE PROTEIN"/>
    <property type="match status" value="1"/>
</dbReference>
<evidence type="ECO:0000256" key="1">
    <source>
        <dbReference type="SAM" id="MobiDB-lite"/>
    </source>
</evidence>
<dbReference type="InterPro" id="IPR013087">
    <property type="entry name" value="Znf_C2H2_type"/>
</dbReference>
<feature type="non-terminal residue" evidence="3">
    <location>
        <position position="1"/>
    </location>
</feature>
<gene>
    <name evidence="3" type="ORF">U9M48_026215</name>
</gene>
<protein>
    <recommendedName>
        <fullName evidence="2">C2H2-type domain-containing protein</fullName>
    </recommendedName>
</protein>
<dbReference type="Pfam" id="PF04424">
    <property type="entry name" value="MINDY_DUB"/>
    <property type="match status" value="1"/>
</dbReference>
<dbReference type="GO" id="GO:0071944">
    <property type="term" value="C:cell periphery"/>
    <property type="evidence" value="ECO:0007669"/>
    <property type="project" value="TreeGrafter"/>
</dbReference>
<dbReference type="InterPro" id="IPR007518">
    <property type="entry name" value="MINDY"/>
</dbReference>
<dbReference type="GO" id="GO:0016807">
    <property type="term" value="F:cysteine-type carboxypeptidase activity"/>
    <property type="evidence" value="ECO:0007669"/>
    <property type="project" value="TreeGrafter"/>
</dbReference>
<feature type="compositionally biased region" description="Low complexity" evidence="1">
    <location>
        <begin position="47"/>
        <end position="61"/>
    </location>
</feature>
<dbReference type="PANTHER" id="PTHR18063:SF6">
    <property type="entry name" value="UBIQUITIN CARBOXYL-TERMINAL HYDROLASE"/>
    <property type="match status" value="1"/>
</dbReference>
<proteinExistence type="predicted"/>
<name>A0AAQ3TVW4_PASNO</name>
<reference evidence="3 4" key="1">
    <citation type="submission" date="2024-02" db="EMBL/GenBank/DDBJ databases">
        <title>High-quality chromosome-scale genome assembly of Pensacola bahiagrass (Paspalum notatum Flugge var. saurae).</title>
        <authorList>
            <person name="Vega J.M."/>
            <person name="Podio M."/>
            <person name="Orjuela J."/>
            <person name="Siena L.A."/>
            <person name="Pessino S.C."/>
            <person name="Combes M.C."/>
            <person name="Mariac C."/>
            <person name="Albertini E."/>
            <person name="Pupilli F."/>
            <person name="Ortiz J.P.A."/>
            <person name="Leblanc O."/>
        </authorList>
    </citation>
    <scope>NUCLEOTIDE SEQUENCE [LARGE SCALE GENOMIC DNA]</scope>
    <source>
        <strain evidence="3">R1</strain>
        <tissue evidence="3">Leaf</tissue>
    </source>
</reference>
<feature type="region of interest" description="Disordered" evidence="1">
    <location>
        <begin position="129"/>
        <end position="167"/>
    </location>
</feature>
<evidence type="ECO:0000313" key="4">
    <source>
        <dbReference type="Proteomes" id="UP001341281"/>
    </source>
</evidence>
<dbReference type="Proteomes" id="UP001341281">
    <property type="component" value="Chromosome 06"/>
</dbReference>
<dbReference type="AlphaFoldDB" id="A0AAQ3TVW4"/>
<dbReference type="GO" id="GO:1990380">
    <property type="term" value="F:K48-linked deubiquitinase activity"/>
    <property type="evidence" value="ECO:0007669"/>
    <property type="project" value="InterPro"/>
</dbReference>
<dbReference type="EMBL" id="CP144750">
    <property type="protein sequence ID" value="WVZ78515.1"/>
    <property type="molecule type" value="Genomic_DNA"/>
</dbReference>
<keyword evidence="4" id="KW-1185">Reference proteome</keyword>
<dbReference type="GO" id="GO:0071108">
    <property type="term" value="P:protein K48-linked deubiquitination"/>
    <property type="evidence" value="ECO:0007669"/>
    <property type="project" value="TreeGrafter"/>
</dbReference>
<feature type="domain" description="C2H2-type" evidence="2">
    <location>
        <begin position="368"/>
        <end position="390"/>
    </location>
</feature>
<dbReference type="GO" id="GO:0004843">
    <property type="term" value="F:cysteine-type deubiquitinase activity"/>
    <property type="evidence" value="ECO:0007669"/>
    <property type="project" value="InterPro"/>
</dbReference>
<dbReference type="GO" id="GO:0005829">
    <property type="term" value="C:cytosol"/>
    <property type="evidence" value="ECO:0007669"/>
    <property type="project" value="TreeGrafter"/>
</dbReference>
<dbReference type="InterPro" id="IPR033979">
    <property type="entry name" value="MINDY_domain"/>
</dbReference>
<sequence length="898" mass="100683">NPSKHRLPLDSPPPAASRLPSDRDTESCIGASASQPTPDGHRRPARPRLLLAAPQPAGRAPSTPPGSRLRLAPARLPRVRDPRGLTGRWALRRWPSSREAKARARSIAVPRPAPAQRCAARLPPPFVPVPRVGAAPPQSQPASQVPPPPSVPARRPLSSLGSNPSSATACTVCVRRPLKGGIEGWQRPAAAAAHTPVLIMRHLVRNLEFLGQHKQVLLCSDEMASALTSVSNWLLLNSQLDLNSREDVAMVSYLEDQLAQKLLKHCRDNVVETLENKIALLSYFEIIKKLVTGIDLKPVDGCVTEFQDTEEYRFFCTLKIPLFHADTFSEEVISTLTEQLEQDVGILYLDRKFHTICKAGINDRLLTCSRPGCSESFCTGINYRRHSNAHLLAKSNPIYSLPSLVKYWDEISYEEAYSILSDGDKAVKESHGDSVASIIQSFAMGSEFPEAPRKVKLIVKKVRESLQPLLPGMNPEEKKLQSGDLVDILQFASEGTLCTTLLKETKLFVEEDNCENELRSMLACFSLGVEKSVAKRYHDRKKAQADAAADKLLIEEVCNEASRQMKVSKDDESSQCFDHKDVASTALEASTSSSQADEVQVSVDKEVLKDENCKLLPSDIAHMPPLADEDYFPDFVARKALDKVAALTRIGRKVAKRLLKYILKIHKGGHCWNGDWNILDIRVQGNGSTLIINKTPITATKDGMVQDLTKFIKVLHPYYKLEGIKGPAYFDEFQSDALRHPDLDSEELDLFWMFMAYHMAFMPPLPRSNLIEKLFQICDDIRGDRQDGYEPLSNILCHGWMKINQYHPYSRVFFFIPIPAPYQGNFWDLLRFLRNFLNHALQYTKVDGVQVIEDIAVLDLMIAHDLGSHITRLLLDLLYGIENENRKRDETEENDEDI</sequence>
<organism evidence="3 4">
    <name type="scientific">Paspalum notatum var. saurae</name>
    <dbReference type="NCBI Taxonomy" id="547442"/>
    <lineage>
        <taxon>Eukaryota</taxon>
        <taxon>Viridiplantae</taxon>
        <taxon>Streptophyta</taxon>
        <taxon>Embryophyta</taxon>
        <taxon>Tracheophyta</taxon>
        <taxon>Spermatophyta</taxon>
        <taxon>Magnoliopsida</taxon>
        <taxon>Liliopsida</taxon>
        <taxon>Poales</taxon>
        <taxon>Poaceae</taxon>
        <taxon>PACMAD clade</taxon>
        <taxon>Panicoideae</taxon>
        <taxon>Andropogonodae</taxon>
        <taxon>Paspaleae</taxon>
        <taxon>Paspalinae</taxon>
        <taxon>Paspalum</taxon>
    </lineage>
</organism>
<evidence type="ECO:0000259" key="2">
    <source>
        <dbReference type="PROSITE" id="PS00028"/>
    </source>
</evidence>
<dbReference type="PROSITE" id="PS00028">
    <property type="entry name" value="ZINC_FINGER_C2H2_1"/>
    <property type="match status" value="1"/>
</dbReference>
<feature type="compositionally biased region" description="Low complexity" evidence="1">
    <location>
        <begin position="129"/>
        <end position="143"/>
    </location>
</feature>